<evidence type="ECO:0000313" key="4">
    <source>
        <dbReference type="Proteomes" id="UP000012174"/>
    </source>
</evidence>
<evidence type="ECO:0000259" key="2">
    <source>
        <dbReference type="Pfam" id="PF06722"/>
    </source>
</evidence>
<feature type="region of interest" description="Disordered" evidence="1">
    <location>
        <begin position="355"/>
        <end position="378"/>
    </location>
</feature>
<dbReference type="PANTHER" id="PTHR21015">
    <property type="entry name" value="UDP-N-ACETYLGLUCOSAMINE--N-ACETYLMURAMYL-(PENTAPEPTIDE) PYROPHOSPHORYL-UNDECAPRENOL N-ACETYLGLUCOSAMINE TRANSFERASE 1"/>
    <property type="match status" value="1"/>
</dbReference>
<evidence type="ECO:0000256" key="1">
    <source>
        <dbReference type="SAM" id="MobiDB-lite"/>
    </source>
</evidence>
<dbReference type="KEGG" id="ela:UCREL1_8559"/>
<accession>M7T3S1</accession>
<dbReference type="PANTHER" id="PTHR21015:SF22">
    <property type="entry name" value="GLYCOSYLTRANSFERASE"/>
    <property type="match status" value="1"/>
</dbReference>
<dbReference type="Proteomes" id="UP000012174">
    <property type="component" value="Unassembled WGS sequence"/>
</dbReference>
<protein>
    <submittedName>
        <fullName evidence="3">Putative udp-glucuronosyl udp-glucosyltransferase protein</fullName>
    </submittedName>
</protein>
<dbReference type="Gene3D" id="3.40.50.2000">
    <property type="entry name" value="Glycogen Phosphorylase B"/>
    <property type="match status" value="2"/>
</dbReference>
<dbReference type="SUPFAM" id="SSF53756">
    <property type="entry name" value="UDP-Glycosyltransferase/glycogen phosphorylase"/>
    <property type="match status" value="1"/>
</dbReference>
<dbReference type="eggNOG" id="ENOG502TE0J">
    <property type="taxonomic scope" value="Eukaryota"/>
</dbReference>
<dbReference type="OMA" id="GVESWFY"/>
<dbReference type="OrthoDB" id="5835829at2759"/>
<sequence length="525" mass="56789">MATPQESATAAAVAGNAEQQRPTILIVSHTLTGHLTPMTRVVSALRSRGWDDLFFLAPTAHRARIEASGAVFVPLRDDADLNDQRYYEQPPLGYEAYNALPWHERVLVDFEHQCINTLPTQWACLKAALRDLRSGRRDSRSGPGRKVLVLAEGFFWGALPLRYGAPLGFEEDGETEAEIERPRSICISVTVPTIRSQDLPPYGYPFPFDASPSGREFNACLWERSWARRAAPLLALLNEKMRAAGATKPIDDAIFLEGANYLCHERVLQLGVPGFEYPRSDWPSGFRFAGLVQGAMKGAQQGKQPGFPWWGEIVANSARERDDPLRKKVVVVTQGTVEINPEDLILPTIRAFATTSSSSSPSPSPSPSSPSTSSTSTSISSNNVLIIAILGWKNARLLDGKGTEVSVPANARIADYLSYDAALAHADVWLHNGGFGAVCHGIAHGVPMVVAGEGMDKGENARRVAWSGCGVDVGTARPGVAQVRDAVARVLGDGKFRARMDELRKESEGLDSGAVVEEALLGLLG</sequence>
<dbReference type="HOGENOM" id="CLU_000537_4_1_1"/>
<name>M7T3S1_EUTLA</name>
<reference evidence="4" key="1">
    <citation type="journal article" date="2013" name="Genome Announc.">
        <title>Draft genome sequence of the grapevine dieback fungus Eutypa lata UCR-EL1.</title>
        <authorList>
            <person name="Blanco-Ulate B."/>
            <person name="Rolshausen P.E."/>
            <person name="Cantu D."/>
        </authorList>
    </citation>
    <scope>NUCLEOTIDE SEQUENCE [LARGE SCALE GENOMIC DNA]</scope>
    <source>
        <strain evidence="4">UCR-EL1</strain>
    </source>
</reference>
<keyword evidence="4" id="KW-1185">Reference proteome</keyword>
<feature type="compositionally biased region" description="Low complexity" evidence="1">
    <location>
        <begin position="369"/>
        <end position="378"/>
    </location>
</feature>
<keyword evidence="3" id="KW-0808">Transferase</keyword>
<dbReference type="GO" id="GO:0016757">
    <property type="term" value="F:glycosyltransferase activity"/>
    <property type="evidence" value="ECO:0007669"/>
    <property type="project" value="TreeGrafter"/>
</dbReference>
<dbReference type="AlphaFoldDB" id="M7T3S1"/>
<dbReference type="Pfam" id="PF06722">
    <property type="entry name" value="EryCIII-like_C"/>
    <property type="match status" value="1"/>
</dbReference>
<evidence type="ECO:0000313" key="3">
    <source>
        <dbReference type="EMBL" id="EMR64481.1"/>
    </source>
</evidence>
<dbReference type="InterPro" id="IPR010610">
    <property type="entry name" value="EryCIII-like_C"/>
</dbReference>
<feature type="domain" description="Erythromycin biosynthesis protein CIII-like C-terminal" evidence="2">
    <location>
        <begin position="406"/>
        <end position="507"/>
    </location>
</feature>
<proteinExistence type="predicted"/>
<organism evidence="3 4">
    <name type="scientific">Eutypa lata (strain UCR-EL1)</name>
    <name type="common">Grapevine dieback disease fungus</name>
    <name type="synonym">Eutypa armeniacae</name>
    <dbReference type="NCBI Taxonomy" id="1287681"/>
    <lineage>
        <taxon>Eukaryota</taxon>
        <taxon>Fungi</taxon>
        <taxon>Dikarya</taxon>
        <taxon>Ascomycota</taxon>
        <taxon>Pezizomycotina</taxon>
        <taxon>Sordariomycetes</taxon>
        <taxon>Xylariomycetidae</taxon>
        <taxon>Xylariales</taxon>
        <taxon>Diatrypaceae</taxon>
        <taxon>Eutypa</taxon>
    </lineage>
</organism>
<dbReference type="EMBL" id="KB707064">
    <property type="protein sequence ID" value="EMR64481.1"/>
    <property type="molecule type" value="Genomic_DNA"/>
</dbReference>
<gene>
    <name evidence="3" type="ORF">UCREL1_8559</name>
</gene>